<sequence length="213" mass="22954">MDNAVALVRAYLHVNGYFTVTEYPVLEAARHGGYRTVTDLDVLAVRFPGAGRRVLGRGGRHRFETDPALRAPADRPDMLVAEVKEGRGRFNEATLDAAVIEAALARFGCAGPDEAAPAAQELLRRGTAQLTAGHQVRLAVFSSDGARSHPAPLALSLGHMAGFVQDHLRAHWDVLHHAQSRDPALGFLMMLEKAARMRPTPPSSTPSLASHDS</sequence>
<proteinExistence type="predicted"/>
<gene>
    <name evidence="1" type="ORF">BSZ37_20895</name>
</gene>
<evidence type="ECO:0000313" key="2">
    <source>
        <dbReference type="Proteomes" id="UP000216339"/>
    </source>
</evidence>
<dbReference type="EMBL" id="MQWD01000005">
    <property type="protein sequence ID" value="PAP74637.1"/>
    <property type="molecule type" value="Genomic_DNA"/>
</dbReference>
<protein>
    <submittedName>
        <fullName evidence="1">Uncharacterized protein</fullName>
    </submittedName>
</protein>
<comment type="caution">
    <text evidence="1">The sequence shown here is derived from an EMBL/GenBank/DDBJ whole genome shotgun (WGS) entry which is preliminary data.</text>
</comment>
<dbReference type="OrthoDB" id="1523614at2"/>
<name>A0A271IU34_9BACT</name>
<accession>A0A271IU34</accession>
<keyword evidence="2" id="KW-1185">Reference proteome</keyword>
<organism evidence="1 2">
    <name type="scientific">Rubrivirga marina</name>
    <dbReference type="NCBI Taxonomy" id="1196024"/>
    <lineage>
        <taxon>Bacteria</taxon>
        <taxon>Pseudomonadati</taxon>
        <taxon>Rhodothermota</taxon>
        <taxon>Rhodothermia</taxon>
        <taxon>Rhodothermales</taxon>
        <taxon>Rubricoccaceae</taxon>
        <taxon>Rubrivirga</taxon>
    </lineage>
</organism>
<dbReference type="Proteomes" id="UP000216339">
    <property type="component" value="Unassembled WGS sequence"/>
</dbReference>
<dbReference type="AlphaFoldDB" id="A0A271IU34"/>
<evidence type="ECO:0000313" key="1">
    <source>
        <dbReference type="EMBL" id="PAP74637.1"/>
    </source>
</evidence>
<dbReference type="RefSeq" id="WP_095512600.1">
    <property type="nucleotide sequence ID" value="NZ_MQWD01000005.1"/>
</dbReference>
<reference evidence="1 2" key="1">
    <citation type="submission" date="2016-11" db="EMBL/GenBank/DDBJ databases">
        <title>Study of marine rhodopsin-containing bacteria.</title>
        <authorList>
            <person name="Yoshizawa S."/>
            <person name="Kumagai Y."/>
            <person name="Kogure K."/>
        </authorList>
    </citation>
    <scope>NUCLEOTIDE SEQUENCE [LARGE SCALE GENOMIC DNA]</scope>
    <source>
        <strain evidence="1 2">SAORIC-28</strain>
    </source>
</reference>